<accession>A0AAD7ZUM8</accession>
<name>A0AAD7ZUM8_DIPPU</name>
<feature type="transmembrane region" description="Helical" evidence="1">
    <location>
        <begin position="168"/>
        <end position="187"/>
    </location>
</feature>
<gene>
    <name evidence="2" type="ORF">L9F63_019639</name>
</gene>
<dbReference type="AlphaFoldDB" id="A0AAD7ZUM8"/>
<protein>
    <submittedName>
        <fullName evidence="2">Uncharacterized protein</fullName>
    </submittedName>
</protein>
<reference evidence="2" key="2">
    <citation type="submission" date="2023-05" db="EMBL/GenBank/DDBJ databases">
        <authorList>
            <person name="Fouks B."/>
        </authorList>
    </citation>
    <scope>NUCLEOTIDE SEQUENCE</scope>
    <source>
        <strain evidence="2">Stay&amp;Tobe</strain>
        <tissue evidence="2">Testes</tissue>
    </source>
</reference>
<sequence length="188" mass="22134">SSVYFGSPGFEQALLVCESMYTAILLSVHVKYIFELMSNFLLLFLNSSSSFFLFRFAITYVQSLSFLLLFCIIKLSISSFFLFLLRLRTVALHFFVVCLVRSYKKEYKTSFIVPVPLSYSSMKHLSIKTAVYRQELLNTNDLNNINIFYFYRINDIDVVISQFIYSKYIVFVILDYTFTKAIILQFYF</sequence>
<keyword evidence="1" id="KW-0472">Membrane</keyword>
<proteinExistence type="predicted"/>
<comment type="caution">
    <text evidence="2">The sequence shown here is derived from an EMBL/GenBank/DDBJ whole genome shotgun (WGS) entry which is preliminary data.</text>
</comment>
<feature type="non-terminal residue" evidence="2">
    <location>
        <position position="188"/>
    </location>
</feature>
<reference evidence="2" key="1">
    <citation type="journal article" date="2023" name="IScience">
        <title>Live-bearing cockroach genome reveals convergent evolutionary mechanisms linked to viviparity in insects and beyond.</title>
        <authorList>
            <person name="Fouks B."/>
            <person name="Harrison M.C."/>
            <person name="Mikhailova A.A."/>
            <person name="Marchal E."/>
            <person name="English S."/>
            <person name="Carruthers M."/>
            <person name="Jennings E.C."/>
            <person name="Chiamaka E.L."/>
            <person name="Frigard R.A."/>
            <person name="Pippel M."/>
            <person name="Attardo G.M."/>
            <person name="Benoit J.B."/>
            <person name="Bornberg-Bauer E."/>
            <person name="Tobe S.S."/>
        </authorList>
    </citation>
    <scope>NUCLEOTIDE SEQUENCE</scope>
    <source>
        <strain evidence="2">Stay&amp;Tobe</strain>
    </source>
</reference>
<keyword evidence="1" id="KW-1133">Transmembrane helix</keyword>
<feature type="non-terminal residue" evidence="2">
    <location>
        <position position="1"/>
    </location>
</feature>
<dbReference type="EMBL" id="JASPKZ010006845">
    <property type="protein sequence ID" value="KAJ9586771.1"/>
    <property type="molecule type" value="Genomic_DNA"/>
</dbReference>
<keyword evidence="3" id="KW-1185">Reference proteome</keyword>
<keyword evidence="1" id="KW-0812">Transmembrane</keyword>
<evidence type="ECO:0000313" key="2">
    <source>
        <dbReference type="EMBL" id="KAJ9586771.1"/>
    </source>
</evidence>
<evidence type="ECO:0000313" key="3">
    <source>
        <dbReference type="Proteomes" id="UP001233999"/>
    </source>
</evidence>
<evidence type="ECO:0000256" key="1">
    <source>
        <dbReference type="SAM" id="Phobius"/>
    </source>
</evidence>
<feature type="transmembrane region" description="Helical" evidence="1">
    <location>
        <begin position="12"/>
        <end position="33"/>
    </location>
</feature>
<organism evidence="2 3">
    <name type="scientific">Diploptera punctata</name>
    <name type="common">Pacific beetle cockroach</name>
    <dbReference type="NCBI Taxonomy" id="6984"/>
    <lineage>
        <taxon>Eukaryota</taxon>
        <taxon>Metazoa</taxon>
        <taxon>Ecdysozoa</taxon>
        <taxon>Arthropoda</taxon>
        <taxon>Hexapoda</taxon>
        <taxon>Insecta</taxon>
        <taxon>Pterygota</taxon>
        <taxon>Neoptera</taxon>
        <taxon>Polyneoptera</taxon>
        <taxon>Dictyoptera</taxon>
        <taxon>Blattodea</taxon>
        <taxon>Blaberoidea</taxon>
        <taxon>Blaberidae</taxon>
        <taxon>Diplopterinae</taxon>
        <taxon>Diploptera</taxon>
    </lineage>
</organism>
<dbReference type="Proteomes" id="UP001233999">
    <property type="component" value="Unassembled WGS sequence"/>
</dbReference>